<organism evidence="4 5">
    <name type="scientific">Labedella endophytica</name>
    <dbReference type="NCBI Taxonomy" id="1523160"/>
    <lineage>
        <taxon>Bacteria</taxon>
        <taxon>Bacillati</taxon>
        <taxon>Actinomycetota</taxon>
        <taxon>Actinomycetes</taxon>
        <taxon>Micrococcales</taxon>
        <taxon>Microbacteriaceae</taxon>
        <taxon>Labedella</taxon>
    </lineage>
</organism>
<dbReference type="InterPro" id="IPR019282">
    <property type="entry name" value="Glycoamylase-like_cons_dom"/>
</dbReference>
<feature type="domain" description="Glycoamylase-like" evidence="2">
    <location>
        <begin position="335"/>
        <end position="526"/>
    </location>
</feature>
<dbReference type="EMBL" id="RZGZ01000002">
    <property type="protein sequence ID" value="RUR01503.1"/>
    <property type="molecule type" value="Genomic_DNA"/>
</dbReference>
<dbReference type="Proteomes" id="UP000274909">
    <property type="component" value="Unassembled WGS sequence"/>
</dbReference>
<keyword evidence="5" id="KW-1185">Reference proteome</keyword>
<feature type="domain" description="DUF3131" evidence="3">
    <location>
        <begin position="77"/>
        <end position="222"/>
    </location>
</feature>
<evidence type="ECO:0000313" key="4">
    <source>
        <dbReference type="EMBL" id="RUR01503.1"/>
    </source>
</evidence>
<name>A0A3S0VGT2_9MICO</name>
<dbReference type="Pfam" id="PF10091">
    <property type="entry name" value="Glycoamylase"/>
    <property type="match status" value="1"/>
</dbReference>
<protein>
    <submittedName>
        <fullName evidence="4">DUF3131 domain-containing protein</fullName>
    </submittedName>
</protein>
<dbReference type="AlphaFoldDB" id="A0A3S0VGT2"/>
<sequence length="551" mass="59090">MTGSTDGPARPSERRRATGRHPRTRSVVRGLLGAGLAALLVVPAGTAAWAGGGPGGNGQGGGHGDALTRAQERTLLRYADDTWASMAAMADEQTGLVADQIDADLGTPSAYTSPTNIGGYLWSAVVARDLGVISKKEARDRIGTTLETLSELERHEPSGMFYNWYAPETGEKLTTWPDSGDVVHPFLSTVDNGWLAASLRVVADAEPKLRKQADALYDSMDFGWFHDTEAADGAGLNRGGFWVDQPGDTCTVPGNYGDDDDAPEVLYTCHWYDTTVSEARIATYLGIANGQIPAKAYYGTLRTMPDEGCDFGWQEQKPEGVTREYSGVSVFEGTYEYADMRLVPSWGGSMFEALMPDLFVPEAEWGPRSWGVNHPATVAAQEFHGLEEADYGYWGFSPASDPFGGYREYGVEGLGISSDGYASDEPATDVDRGYDGCREATNPEPDYGEGVVTPHASFLALPYDADGALDNLAGIETDLGAYGDGGFLDAVSTDSGTAAERYLSLDQSMIMAAIGNALDDDALKDYFVDRSFEKTVRPLVAAQVFGSTMPR</sequence>
<dbReference type="InterPro" id="IPR021478">
    <property type="entry name" value="DUF3131"/>
</dbReference>
<evidence type="ECO:0000259" key="2">
    <source>
        <dbReference type="Pfam" id="PF10091"/>
    </source>
</evidence>
<accession>A0A3S0VGT2</accession>
<evidence type="ECO:0000259" key="3">
    <source>
        <dbReference type="Pfam" id="PF11329"/>
    </source>
</evidence>
<evidence type="ECO:0000313" key="5">
    <source>
        <dbReference type="Proteomes" id="UP000274909"/>
    </source>
</evidence>
<dbReference type="RefSeq" id="WP_127049097.1">
    <property type="nucleotide sequence ID" value="NZ_RZGZ01000002.1"/>
</dbReference>
<dbReference type="Pfam" id="PF11329">
    <property type="entry name" value="DUF3131"/>
    <property type="match status" value="1"/>
</dbReference>
<dbReference type="OrthoDB" id="9769991at2"/>
<reference evidence="4 5" key="1">
    <citation type="submission" date="2018-12" db="EMBL/GenBank/DDBJ databases">
        <authorList>
            <person name="Li F."/>
        </authorList>
    </citation>
    <scope>NUCLEOTIDE SEQUENCE [LARGE SCALE GENOMIC DNA]</scope>
    <source>
        <strain evidence="4 5">EGI 6500705</strain>
    </source>
</reference>
<feature type="compositionally biased region" description="Basic residues" evidence="1">
    <location>
        <begin position="17"/>
        <end position="26"/>
    </location>
</feature>
<gene>
    <name evidence="4" type="ORF">ELQ94_08405</name>
</gene>
<evidence type="ECO:0000256" key="1">
    <source>
        <dbReference type="SAM" id="MobiDB-lite"/>
    </source>
</evidence>
<feature type="region of interest" description="Disordered" evidence="1">
    <location>
        <begin position="1"/>
        <end position="26"/>
    </location>
</feature>
<proteinExistence type="predicted"/>
<dbReference type="Gene3D" id="1.50.10.140">
    <property type="match status" value="1"/>
</dbReference>
<comment type="caution">
    <text evidence="4">The sequence shown here is derived from an EMBL/GenBank/DDBJ whole genome shotgun (WGS) entry which is preliminary data.</text>
</comment>